<reference evidence="2 3" key="1">
    <citation type="submission" date="2019-07" db="EMBL/GenBank/DDBJ databases">
        <title>Genome sequencing of the stress-tolerant strain Azospirillum brasilense Az19.</title>
        <authorList>
            <person name="Maroniche G.A."/>
            <person name="Garcia J.E."/>
            <person name="Pagnussat L."/>
            <person name="Amenta M."/>
            <person name="Creus C.M."/>
        </authorList>
    </citation>
    <scope>NUCLEOTIDE SEQUENCE [LARGE SCALE GENOMIC DNA]</scope>
    <source>
        <strain evidence="2 3">Az19</strain>
    </source>
</reference>
<evidence type="ECO:0000313" key="3">
    <source>
        <dbReference type="Proteomes" id="UP000325333"/>
    </source>
</evidence>
<organism evidence="2 3">
    <name type="scientific">Azospirillum argentinense</name>
    <dbReference type="NCBI Taxonomy" id="2970906"/>
    <lineage>
        <taxon>Bacteria</taxon>
        <taxon>Pseudomonadati</taxon>
        <taxon>Pseudomonadota</taxon>
        <taxon>Alphaproteobacteria</taxon>
        <taxon>Rhodospirillales</taxon>
        <taxon>Azospirillaceae</taxon>
        <taxon>Azospirillum</taxon>
    </lineage>
</organism>
<name>A0A5B0KP31_9PROT</name>
<dbReference type="RefSeq" id="WP_211103745.1">
    <property type="nucleotide sequence ID" value="NZ_VEWN01000017.1"/>
</dbReference>
<dbReference type="AlphaFoldDB" id="A0A5B0KP31"/>
<feature type="region of interest" description="Disordered" evidence="1">
    <location>
        <begin position="1"/>
        <end position="31"/>
    </location>
</feature>
<dbReference type="Proteomes" id="UP000325333">
    <property type="component" value="Unassembled WGS sequence"/>
</dbReference>
<comment type="caution">
    <text evidence="2">The sequence shown here is derived from an EMBL/GenBank/DDBJ whole genome shotgun (WGS) entry which is preliminary data.</text>
</comment>
<protein>
    <submittedName>
        <fullName evidence="2">Uncharacterized protein</fullName>
    </submittedName>
</protein>
<sequence>MGTSSSSSGPGSKSPLVPPWADSEPNTPLPESEWQRFREFRTHLGKFVSGGGTDGERLRTALGSYAGKATGGGTVGSRRFGAMASAGGALFDAMAALRDGQDPGIPGVDLGTLEGRPTQVAIDLLVNALVPPNGDGDRIRVALNDALSEALEGQADFDFNNITDDIIADMMIAYLAECIYEQVVLDSNDAFAKATDPAQYDRAEKAMRGLIRAAADKHMAPLLTGNVRTLNGRMVRDAQLRAIKDIWAEWEAYEK</sequence>
<evidence type="ECO:0000313" key="2">
    <source>
        <dbReference type="EMBL" id="KAA1053138.1"/>
    </source>
</evidence>
<dbReference type="EMBL" id="VEWN01000017">
    <property type="protein sequence ID" value="KAA1053138.1"/>
    <property type="molecule type" value="Genomic_DNA"/>
</dbReference>
<accession>A0A5B0KP31</accession>
<evidence type="ECO:0000256" key="1">
    <source>
        <dbReference type="SAM" id="MobiDB-lite"/>
    </source>
</evidence>
<feature type="compositionally biased region" description="Low complexity" evidence="1">
    <location>
        <begin position="1"/>
        <end position="15"/>
    </location>
</feature>
<gene>
    <name evidence="2" type="ORF">FH063_003057</name>
</gene>
<proteinExistence type="predicted"/>